<keyword evidence="5" id="KW-1003">Cell membrane</keyword>
<evidence type="ECO:0000256" key="2">
    <source>
        <dbReference type="ARBA" id="ARBA00022692"/>
    </source>
</evidence>
<dbReference type="InterPro" id="IPR002781">
    <property type="entry name" value="TM_pro_TauE-like"/>
</dbReference>
<feature type="transmembrane region" description="Helical" evidence="5">
    <location>
        <begin position="12"/>
        <end position="31"/>
    </location>
</feature>
<feature type="transmembrane region" description="Helical" evidence="5">
    <location>
        <begin position="82"/>
        <end position="100"/>
    </location>
</feature>
<organism evidence="6 7">
    <name type="scientific">Sphingomonas sanxanigenens</name>
    <dbReference type="NCBI Taxonomy" id="397260"/>
    <lineage>
        <taxon>Bacteria</taxon>
        <taxon>Pseudomonadati</taxon>
        <taxon>Pseudomonadota</taxon>
        <taxon>Alphaproteobacteria</taxon>
        <taxon>Sphingomonadales</taxon>
        <taxon>Sphingomonadaceae</taxon>
        <taxon>Sphingomonas</taxon>
    </lineage>
</organism>
<feature type="transmembrane region" description="Helical" evidence="5">
    <location>
        <begin position="179"/>
        <end position="207"/>
    </location>
</feature>
<name>A0A2W5C9V6_9SPHN</name>
<gene>
    <name evidence="6" type="ORF">DI623_01925</name>
</gene>
<evidence type="ECO:0000313" key="7">
    <source>
        <dbReference type="Proteomes" id="UP000249066"/>
    </source>
</evidence>
<accession>A0A2W5C9V6</accession>
<dbReference type="Proteomes" id="UP000249066">
    <property type="component" value="Unassembled WGS sequence"/>
</dbReference>
<reference evidence="6 7" key="1">
    <citation type="submission" date="2017-08" db="EMBL/GenBank/DDBJ databases">
        <title>Infants hospitalized years apart are colonized by the same room-sourced microbial strains.</title>
        <authorList>
            <person name="Brooks B."/>
            <person name="Olm M.R."/>
            <person name="Firek B.A."/>
            <person name="Baker R."/>
            <person name="Thomas B.C."/>
            <person name="Morowitz M.J."/>
            <person name="Banfield J.F."/>
        </authorList>
    </citation>
    <scope>NUCLEOTIDE SEQUENCE [LARGE SCALE GENOMIC DNA]</scope>
    <source>
        <strain evidence="6">S2_018_000_R2_101</strain>
    </source>
</reference>
<proteinExistence type="inferred from homology"/>
<comment type="caution">
    <text evidence="6">The sequence shown here is derived from an EMBL/GenBank/DDBJ whole genome shotgun (WGS) entry which is preliminary data.</text>
</comment>
<dbReference type="AlphaFoldDB" id="A0A2W5C9V6"/>
<keyword evidence="4 5" id="KW-0472">Membrane</keyword>
<dbReference type="Pfam" id="PF01925">
    <property type="entry name" value="TauE"/>
    <property type="match status" value="1"/>
</dbReference>
<feature type="transmembrane region" description="Helical" evidence="5">
    <location>
        <begin position="43"/>
        <end position="62"/>
    </location>
</feature>
<feature type="transmembrane region" description="Helical" evidence="5">
    <location>
        <begin position="243"/>
        <end position="264"/>
    </location>
</feature>
<dbReference type="PANTHER" id="PTHR43701">
    <property type="entry name" value="MEMBRANE TRANSPORTER PROTEIN MJ0441-RELATED"/>
    <property type="match status" value="1"/>
</dbReference>
<comment type="similarity">
    <text evidence="5">Belongs to the 4-toluene sulfonate uptake permease (TSUP) (TC 2.A.102) family.</text>
</comment>
<evidence type="ECO:0000256" key="5">
    <source>
        <dbReference type="RuleBase" id="RU363041"/>
    </source>
</evidence>
<keyword evidence="3 5" id="KW-1133">Transmembrane helix</keyword>
<evidence type="ECO:0000313" key="6">
    <source>
        <dbReference type="EMBL" id="PZO91831.1"/>
    </source>
</evidence>
<dbReference type="PANTHER" id="PTHR43701:SF12">
    <property type="entry name" value="MEMBRANE TRANSPORTER PROTEIN YTNM-RELATED"/>
    <property type="match status" value="1"/>
</dbReference>
<dbReference type="EMBL" id="QFNN01000004">
    <property type="protein sequence ID" value="PZO91831.1"/>
    <property type="molecule type" value="Genomic_DNA"/>
</dbReference>
<sequence>MDLYLPIANLSVNALMMIALGAGVGVLAGMFGVGGGFLTTPLLILYGVSPTVAAASGSMQVTGASVSGVIAHFRRDGVDTKMGWVLVAGGIVGSMLGAVIFRQLQKLGQIDIVIAILYVILLTSIGLLMARDGLRALLAERRGVPPPSRPRRHHPMIASLPGRWRFYGSGLYISPLGPFLLGMFTGVLTVLLGIGGGFVLVPAMLYILGMSARVVVGTSLFQSLFVSAIATMTHALTTHAVDMVLATLLLSGSVVGAQIGVRIAQRARPDYLRVLLALLVLTIAVRMALGLAWRPDEIFTIQMS</sequence>
<comment type="subcellular location">
    <subcellularLocation>
        <location evidence="5">Cell membrane</location>
        <topology evidence="5">Multi-pass membrane protein</topology>
    </subcellularLocation>
    <subcellularLocation>
        <location evidence="1">Membrane</location>
        <topology evidence="1">Multi-pass membrane protein</topology>
    </subcellularLocation>
</comment>
<protein>
    <recommendedName>
        <fullName evidence="5">Probable membrane transporter protein</fullName>
    </recommendedName>
</protein>
<evidence type="ECO:0000256" key="3">
    <source>
        <dbReference type="ARBA" id="ARBA00022989"/>
    </source>
</evidence>
<evidence type="ECO:0000256" key="1">
    <source>
        <dbReference type="ARBA" id="ARBA00004141"/>
    </source>
</evidence>
<dbReference type="GO" id="GO:0005886">
    <property type="term" value="C:plasma membrane"/>
    <property type="evidence" value="ECO:0007669"/>
    <property type="project" value="UniProtKB-SubCell"/>
</dbReference>
<feature type="transmembrane region" description="Helical" evidence="5">
    <location>
        <begin position="271"/>
        <end position="293"/>
    </location>
</feature>
<feature type="transmembrane region" description="Helical" evidence="5">
    <location>
        <begin position="112"/>
        <end position="130"/>
    </location>
</feature>
<dbReference type="InterPro" id="IPR051598">
    <property type="entry name" value="TSUP/Inactive_protease-like"/>
</dbReference>
<evidence type="ECO:0000256" key="4">
    <source>
        <dbReference type="ARBA" id="ARBA00023136"/>
    </source>
</evidence>
<feature type="transmembrane region" description="Helical" evidence="5">
    <location>
        <begin position="214"/>
        <end position="237"/>
    </location>
</feature>
<keyword evidence="2 5" id="KW-0812">Transmembrane</keyword>